<comment type="caution">
    <text evidence="2">The sequence shown here is derived from an EMBL/GenBank/DDBJ whole genome shotgun (WGS) entry which is preliminary data.</text>
</comment>
<keyword evidence="1" id="KW-0472">Membrane</keyword>
<protein>
    <submittedName>
        <fullName evidence="2">Uncharacterized protein</fullName>
    </submittedName>
</protein>
<keyword evidence="1" id="KW-1133">Transmembrane helix</keyword>
<dbReference type="AlphaFoldDB" id="A0A1X1GW62"/>
<reference evidence="2 3" key="1">
    <citation type="journal article" date="2016" name="Eur. J. Clin. Microbiol. Infect. Dis.">
        <title>Whole genome sequencing as a tool for phylogenetic analysis of clinical strains of Mitis group streptococci.</title>
        <authorList>
            <person name="Rasmussen L.H."/>
            <person name="Dargis R."/>
            <person name="Hojholt K."/>
            <person name="Christensen J.J."/>
            <person name="Skovgaard O."/>
            <person name="Justesen U.S."/>
            <person name="Rosenvinge F.S."/>
            <person name="Moser C."/>
            <person name="Lukjancenko O."/>
            <person name="Rasmussen S."/>
            <person name="Nielsen X.C."/>
        </authorList>
    </citation>
    <scope>NUCLEOTIDE SEQUENCE [LARGE SCALE GENOMIC DNA]</scope>
    <source>
        <strain evidence="2 3">RH_8610_08</strain>
    </source>
</reference>
<organism evidence="2 3">
    <name type="scientific">Streptococcus oralis subsp. oralis</name>
    <dbReference type="NCBI Taxonomy" id="1891914"/>
    <lineage>
        <taxon>Bacteria</taxon>
        <taxon>Bacillati</taxon>
        <taxon>Bacillota</taxon>
        <taxon>Bacilli</taxon>
        <taxon>Lactobacillales</taxon>
        <taxon>Streptococcaceae</taxon>
        <taxon>Streptococcus</taxon>
    </lineage>
</organism>
<keyword evidence="1" id="KW-0812">Transmembrane</keyword>
<sequence length="75" mass="9521">MQFKIDKKRIFWYYNKKIYGNCFVFYFLDIFFKMLGNFLKAFIKKYDFLRKLLESYLKRVYNRIIENAYKRKGIE</sequence>
<gene>
    <name evidence="2" type="ORF">B7722_06590</name>
</gene>
<evidence type="ECO:0000313" key="3">
    <source>
        <dbReference type="Proteomes" id="UP000193768"/>
    </source>
</evidence>
<dbReference type="EMBL" id="NCUJ01000018">
    <property type="protein sequence ID" value="ORO50943.1"/>
    <property type="molecule type" value="Genomic_DNA"/>
</dbReference>
<name>A0A1X1GW62_STROR</name>
<proteinExistence type="predicted"/>
<dbReference type="Proteomes" id="UP000193768">
    <property type="component" value="Unassembled WGS sequence"/>
</dbReference>
<accession>A0A1X1GW62</accession>
<evidence type="ECO:0000313" key="2">
    <source>
        <dbReference type="EMBL" id="ORO50943.1"/>
    </source>
</evidence>
<feature type="transmembrane region" description="Helical" evidence="1">
    <location>
        <begin position="23"/>
        <end position="43"/>
    </location>
</feature>
<evidence type="ECO:0000256" key="1">
    <source>
        <dbReference type="SAM" id="Phobius"/>
    </source>
</evidence>